<dbReference type="AlphaFoldDB" id="A0A6C0GHL5"/>
<evidence type="ECO:0000313" key="2">
    <source>
        <dbReference type="EMBL" id="QHT67526.1"/>
    </source>
</evidence>
<reference evidence="2 3" key="1">
    <citation type="submission" date="2020-01" db="EMBL/GenBank/DDBJ databases">
        <authorList>
            <person name="Kim M.K."/>
        </authorList>
    </citation>
    <scope>NUCLEOTIDE SEQUENCE [LARGE SCALE GENOMIC DNA]</scope>
    <source>
        <strain evidence="2 3">172606-1</strain>
    </source>
</reference>
<protein>
    <submittedName>
        <fullName evidence="2">Uncharacterized protein</fullName>
    </submittedName>
</protein>
<keyword evidence="3" id="KW-1185">Reference proteome</keyword>
<name>A0A6C0GHL5_9BACT</name>
<keyword evidence="1" id="KW-1133">Transmembrane helix</keyword>
<evidence type="ECO:0000256" key="1">
    <source>
        <dbReference type="SAM" id="Phobius"/>
    </source>
</evidence>
<dbReference type="RefSeq" id="WP_162443555.1">
    <property type="nucleotide sequence ID" value="NZ_CP048222.1"/>
</dbReference>
<accession>A0A6C0GHL5</accession>
<gene>
    <name evidence="2" type="ORF">GXP67_13265</name>
</gene>
<evidence type="ECO:0000313" key="3">
    <source>
        <dbReference type="Proteomes" id="UP000480178"/>
    </source>
</evidence>
<feature type="transmembrane region" description="Helical" evidence="1">
    <location>
        <begin position="12"/>
        <end position="35"/>
    </location>
</feature>
<sequence length="139" mass="16129">MQEALRPSVKKIVIIGMLSAITVPFILLTDIYPFFRFGMFAEPVKEEIQMEQFAIRYTHHNQATYLLDPAEVGLSSLAYLMRNYYYRQQSHIFLQRIHQLYTHKANVKEWHLLRITGSLQQPAQTDTATVATFIPIAAL</sequence>
<dbReference type="KEGG" id="rhoz:GXP67_13265"/>
<dbReference type="Proteomes" id="UP000480178">
    <property type="component" value="Chromosome"/>
</dbReference>
<keyword evidence="1" id="KW-0812">Transmembrane</keyword>
<dbReference type="EMBL" id="CP048222">
    <property type="protein sequence ID" value="QHT67526.1"/>
    <property type="molecule type" value="Genomic_DNA"/>
</dbReference>
<keyword evidence="1" id="KW-0472">Membrane</keyword>
<organism evidence="2 3">
    <name type="scientific">Rhodocytophaga rosea</name>
    <dbReference type="NCBI Taxonomy" id="2704465"/>
    <lineage>
        <taxon>Bacteria</taxon>
        <taxon>Pseudomonadati</taxon>
        <taxon>Bacteroidota</taxon>
        <taxon>Cytophagia</taxon>
        <taxon>Cytophagales</taxon>
        <taxon>Rhodocytophagaceae</taxon>
        <taxon>Rhodocytophaga</taxon>
    </lineage>
</organism>
<proteinExistence type="predicted"/>